<keyword evidence="1" id="KW-1133">Transmembrane helix</keyword>
<keyword evidence="1" id="KW-0472">Membrane</keyword>
<evidence type="ECO:0000313" key="3">
    <source>
        <dbReference type="Proteomes" id="UP000279968"/>
    </source>
</evidence>
<evidence type="ECO:0000256" key="1">
    <source>
        <dbReference type="SAM" id="Phobius"/>
    </source>
</evidence>
<dbReference type="Proteomes" id="UP000279968">
    <property type="component" value="Unassembled WGS sequence"/>
</dbReference>
<proteinExistence type="predicted"/>
<organism evidence="2 3">
    <name type="scientific">Micromonospora costi</name>
    <dbReference type="NCBI Taxonomy" id="1530042"/>
    <lineage>
        <taxon>Bacteria</taxon>
        <taxon>Bacillati</taxon>
        <taxon>Actinomycetota</taxon>
        <taxon>Actinomycetes</taxon>
        <taxon>Micromonosporales</taxon>
        <taxon>Micromonosporaceae</taxon>
        <taxon>Micromonospora</taxon>
    </lineage>
</organism>
<protein>
    <submittedName>
        <fullName evidence="2">Uncharacterized protein</fullName>
    </submittedName>
</protein>
<feature type="transmembrane region" description="Helical" evidence="1">
    <location>
        <begin position="21"/>
        <end position="42"/>
    </location>
</feature>
<gene>
    <name evidence="2" type="ORF">D7193_15480</name>
</gene>
<dbReference type="EMBL" id="RBAN01000002">
    <property type="protein sequence ID" value="RKN55984.1"/>
    <property type="molecule type" value="Genomic_DNA"/>
</dbReference>
<comment type="caution">
    <text evidence="2">The sequence shown here is derived from an EMBL/GenBank/DDBJ whole genome shotgun (WGS) entry which is preliminary data.</text>
</comment>
<evidence type="ECO:0000313" key="2">
    <source>
        <dbReference type="EMBL" id="RKN55984.1"/>
    </source>
</evidence>
<dbReference type="AlphaFoldDB" id="A0A3B0A709"/>
<dbReference type="RefSeq" id="WP_120780167.1">
    <property type="nucleotide sequence ID" value="NZ_JBHLUP010000002.1"/>
</dbReference>
<name>A0A3B0A709_9ACTN</name>
<feature type="transmembrane region" description="Helical" evidence="1">
    <location>
        <begin position="48"/>
        <end position="68"/>
    </location>
</feature>
<keyword evidence="1" id="KW-0812">Transmembrane</keyword>
<feature type="transmembrane region" description="Helical" evidence="1">
    <location>
        <begin position="80"/>
        <end position="100"/>
    </location>
</feature>
<keyword evidence="3" id="KW-1185">Reference proteome</keyword>
<reference evidence="2 3" key="1">
    <citation type="journal article" date="2015" name="Int. J. Syst. Evol. Microbiol.">
        <title>Micromonospora costi sp. nov., isolated from a leaf of Costus speciosus.</title>
        <authorList>
            <person name="Thawai C."/>
        </authorList>
    </citation>
    <scope>NUCLEOTIDE SEQUENCE [LARGE SCALE GENOMIC DNA]</scope>
    <source>
        <strain evidence="2 3">CS1-12</strain>
    </source>
</reference>
<feature type="transmembrane region" description="Helical" evidence="1">
    <location>
        <begin position="120"/>
        <end position="139"/>
    </location>
</feature>
<sequence>MDTHTVDRRARSARRFAHRATIAAWAFSIPVTIFGTLAWAPKATFDDWWFNAILLSMVLFPQGIAAGLPHHRPLRLPDIALTAAAIVLILLVLAGYANVVVTWAEAAGAGLGDGAGRLELAVMVAVPPGGGAWAAGLLARDRWRQAVGDDE</sequence>
<accession>A0A3B0A709</accession>